<proteinExistence type="predicted"/>
<dbReference type="PROSITE" id="PS50118">
    <property type="entry name" value="HMG_BOX_2"/>
    <property type="match status" value="1"/>
</dbReference>
<name>G9MFX1_HYPVG</name>
<dbReference type="SMART" id="SM00398">
    <property type="entry name" value="HMG"/>
    <property type="match status" value="1"/>
</dbReference>
<keyword evidence="5" id="KW-1185">Reference proteome</keyword>
<dbReference type="SUPFAM" id="SSF47095">
    <property type="entry name" value="HMG-box"/>
    <property type="match status" value="2"/>
</dbReference>
<dbReference type="GO" id="GO:0003677">
    <property type="term" value="F:DNA binding"/>
    <property type="evidence" value="ECO:0007669"/>
    <property type="project" value="UniProtKB-UniRule"/>
</dbReference>
<gene>
    <name evidence="4" type="ORF">TRIVIDRAFT_16721</name>
</gene>
<dbReference type="HOGENOM" id="CLU_048021_2_1_1"/>
<comment type="caution">
    <text evidence="4">The sequence shown here is derived from an EMBL/GenBank/DDBJ whole genome shotgun (WGS) entry which is preliminary data.</text>
</comment>
<dbReference type="InParanoid" id="G9MFX1"/>
<dbReference type="STRING" id="413071.G9MFX1"/>
<dbReference type="Pfam" id="PF00505">
    <property type="entry name" value="HMG_box"/>
    <property type="match status" value="1"/>
</dbReference>
<dbReference type="VEuPathDB" id="FungiDB:TRIVIDRAFT_16721"/>
<sequence>MLSSAGLAAVRRVLTSSGAAAPWRQSTGLAARALVLRLAMPSVRTISISASMRSPAAKSTATKSKTSAKKSTTKKTAKPKAKKPVKKKAIKKKAAVKKPKKTTKKKTLTPEQKERAEIKKLRQMSLLKGPTLLPETAWNVYLIDNIRGASGSVTERAKVLSTSFKNLTETEKERLTSIGNSNKIANQESKKKWIQSFPPEVIYTANLARRRLARKTDKSKVYLIHDDRLPHRAGSAFTYYLKEQFSQAGTEKVTDAMRTISERWRSLSPSEKAPYIERAQELNKSSGTQAKDLREKGAKYWKEKLASPS</sequence>
<dbReference type="RefSeq" id="XP_013960118.1">
    <property type="nucleotide sequence ID" value="XM_014104643.1"/>
</dbReference>
<dbReference type="AlphaFoldDB" id="G9MFX1"/>
<dbReference type="InterPro" id="IPR036910">
    <property type="entry name" value="HMG_box_dom_sf"/>
</dbReference>
<feature type="compositionally biased region" description="Low complexity" evidence="2">
    <location>
        <begin position="55"/>
        <end position="65"/>
    </location>
</feature>
<protein>
    <recommendedName>
        <fullName evidence="3">HMG box domain-containing protein</fullName>
    </recommendedName>
</protein>
<feature type="region of interest" description="Disordered" evidence="2">
    <location>
        <begin position="51"/>
        <end position="114"/>
    </location>
</feature>
<evidence type="ECO:0000256" key="1">
    <source>
        <dbReference type="PROSITE-ProRule" id="PRU00267"/>
    </source>
</evidence>
<feature type="domain" description="HMG box" evidence="3">
    <location>
        <begin position="230"/>
        <end position="294"/>
    </location>
</feature>
<evidence type="ECO:0000259" key="3">
    <source>
        <dbReference type="PROSITE" id="PS50118"/>
    </source>
</evidence>
<evidence type="ECO:0000313" key="4">
    <source>
        <dbReference type="EMBL" id="EHK26422.1"/>
    </source>
</evidence>
<dbReference type="Gene3D" id="1.10.30.10">
    <property type="entry name" value="High mobility group box domain"/>
    <property type="match status" value="1"/>
</dbReference>
<dbReference type="GeneID" id="25788662"/>
<dbReference type="OrthoDB" id="1919336at2759"/>
<feature type="DNA-binding region" description="HMG box" evidence="1">
    <location>
        <begin position="230"/>
        <end position="294"/>
    </location>
</feature>
<dbReference type="CDD" id="cd00084">
    <property type="entry name" value="HMG-box_SF"/>
    <property type="match status" value="1"/>
</dbReference>
<dbReference type="eggNOG" id="ENOG502SA5X">
    <property type="taxonomic scope" value="Eukaryota"/>
</dbReference>
<organism evidence="4 5">
    <name type="scientific">Hypocrea virens (strain Gv29-8 / FGSC 10586)</name>
    <name type="common">Gliocladium virens</name>
    <name type="synonym">Trichoderma virens</name>
    <dbReference type="NCBI Taxonomy" id="413071"/>
    <lineage>
        <taxon>Eukaryota</taxon>
        <taxon>Fungi</taxon>
        <taxon>Dikarya</taxon>
        <taxon>Ascomycota</taxon>
        <taxon>Pezizomycotina</taxon>
        <taxon>Sordariomycetes</taxon>
        <taxon>Hypocreomycetidae</taxon>
        <taxon>Hypocreales</taxon>
        <taxon>Hypocreaceae</taxon>
        <taxon>Trichoderma</taxon>
    </lineage>
</organism>
<evidence type="ECO:0000256" key="2">
    <source>
        <dbReference type="SAM" id="MobiDB-lite"/>
    </source>
</evidence>
<keyword evidence="1" id="KW-0539">Nucleus</keyword>
<dbReference type="GO" id="GO:0005634">
    <property type="term" value="C:nucleus"/>
    <property type="evidence" value="ECO:0007669"/>
    <property type="project" value="UniProtKB-UniRule"/>
</dbReference>
<feature type="compositionally biased region" description="Basic residues" evidence="2">
    <location>
        <begin position="66"/>
        <end position="107"/>
    </location>
</feature>
<keyword evidence="1" id="KW-0238">DNA-binding</keyword>
<dbReference type="Proteomes" id="UP000007115">
    <property type="component" value="Unassembled WGS sequence"/>
</dbReference>
<dbReference type="OMA" id="WVKSHTP"/>
<feature type="non-terminal residue" evidence="4">
    <location>
        <position position="309"/>
    </location>
</feature>
<reference evidence="4 5" key="1">
    <citation type="journal article" date="2011" name="Genome Biol.">
        <title>Comparative genome sequence analysis underscores mycoparasitism as the ancestral life style of Trichoderma.</title>
        <authorList>
            <person name="Kubicek C.P."/>
            <person name="Herrera-Estrella A."/>
            <person name="Seidl-Seiboth V."/>
            <person name="Martinez D.A."/>
            <person name="Druzhinina I.S."/>
            <person name="Thon M."/>
            <person name="Zeilinger S."/>
            <person name="Casas-Flores S."/>
            <person name="Horwitz B.A."/>
            <person name="Mukherjee P.K."/>
            <person name="Mukherjee M."/>
            <person name="Kredics L."/>
            <person name="Alcaraz L.D."/>
            <person name="Aerts A."/>
            <person name="Antal Z."/>
            <person name="Atanasova L."/>
            <person name="Cervantes-Badillo M.G."/>
            <person name="Challacombe J."/>
            <person name="Chertkov O."/>
            <person name="McCluskey K."/>
            <person name="Coulpier F."/>
            <person name="Deshpande N."/>
            <person name="von Doehren H."/>
            <person name="Ebbole D.J."/>
            <person name="Esquivel-Naranjo E.U."/>
            <person name="Fekete E."/>
            <person name="Flipphi M."/>
            <person name="Glaser F."/>
            <person name="Gomez-Rodriguez E.Y."/>
            <person name="Gruber S."/>
            <person name="Han C."/>
            <person name="Henrissat B."/>
            <person name="Hermosa R."/>
            <person name="Hernandez-Onate M."/>
            <person name="Karaffa L."/>
            <person name="Kosti I."/>
            <person name="Le Crom S."/>
            <person name="Lindquist E."/>
            <person name="Lucas S."/>
            <person name="Luebeck M."/>
            <person name="Luebeck P.S."/>
            <person name="Margeot A."/>
            <person name="Metz B."/>
            <person name="Misra M."/>
            <person name="Nevalainen H."/>
            <person name="Omann M."/>
            <person name="Packer N."/>
            <person name="Perrone G."/>
            <person name="Uresti-Rivera E.E."/>
            <person name="Salamov A."/>
            <person name="Schmoll M."/>
            <person name="Seiboth B."/>
            <person name="Shapiro H."/>
            <person name="Sukno S."/>
            <person name="Tamayo-Ramos J.A."/>
            <person name="Tisch D."/>
            <person name="Wiest A."/>
            <person name="Wilkinson H.H."/>
            <person name="Zhang M."/>
            <person name="Coutinho P.M."/>
            <person name="Kenerley C.M."/>
            <person name="Monte E."/>
            <person name="Baker S.E."/>
            <person name="Grigoriev I.V."/>
        </authorList>
    </citation>
    <scope>NUCLEOTIDE SEQUENCE [LARGE SCALE GENOMIC DNA]</scope>
    <source>
        <strain evidence="5">Gv29-8 / FGSC 10586</strain>
    </source>
</reference>
<dbReference type="InterPro" id="IPR009071">
    <property type="entry name" value="HMG_box_dom"/>
</dbReference>
<dbReference type="EMBL" id="ABDF02000002">
    <property type="protein sequence ID" value="EHK26422.1"/>
    <property type="molecule type" value="Genomic_DNA"/>
</dbReference>
<evidence type="ECO:0000313" key="5">
    <source>
        <dbReference type="Proteomes" id="UP000007115"/>
    </source>
</evidence>
<accession>G9MFX1</accession>